<organism evidence="2 3">
    <name type="scientific">Batillaria attramentaria</name>
    <dbReference type="NCBI Taxonomy" id="370345"/>
    <lineage>
        <taxon>Eukaryota</taxon>
        <taxon>Metazoa</taxon>
        <taxon>Spiralia</taxon>
        <taxon>Lophotrochozoa</taxon>
        <taxon>Mollusca</taxon>
        <taxon>Gastropoda</taxon>
        <taxon>Caenogastropoda</taxon>
        <taxon>Sorbeoconcha</taxon>
        <taxon>Cerithioidea</taxon>
        <taxon>Batillariidae</taxon>
        <taxon>Batillaria</taxon>
    </lineage>
</organism>
<accession>A0ABD0M4Z9</accession>
<protein>
    <submittedName>
        <fullName evidence="2">Uncharacterized protein</fullName>
    </submittedName>
</protein>
<sequence>MTTYTIASSRPTYAQQLKCIATLALTIVALPFVLLILRSPRVNSRARSLMTEAEEKYFGCTLKAERGRLR</sequence>
<dbReference type="EMBL" id="JACVVK020000005">
    <property type="protein sequence ID" value="KAK7506816.1"/>
    <property type="molecule type" value="Genomic_DNA"/>
</dbReference>
<dbReference type="AlphaFoldDB" id="A0ABD0M4Z9"/>
<keyword evidence="1" id="KW-0472">Membrane</keyword>
<evidence type="ECO:0000256" key="1">
    <source>
        <dbReference type="SAM" id="Phobius"/>
    </source>
</evidence>
<keyword evidence="1" id="KW-0812">Transmembrane</keyword>
<feature type="transmembrane region" description="Helical" evidence="1">
    <location>
        <begin position="20"/>
        <end position="37"/>
    </location>
</feature>
<proteinExistence type="predicted"/>
<keyword evidence="1" id="KW-1133">Transmembrane helix</keyword>
<reference evidence="2 3" key="1">
    <citation type="journal article" date="2023" name="Sci. Data">
        <title>Genome assembly of the Korean intertidal mud-creeper Batillaria attramentaria.</title>
        <authorList>
            <person name="Patra A.K."/>
            <person name="Ho P.T."/>
            <person name="Jun S."/>
            <person name="Lee S.J."/>
            <person name="Kim Y."/>
            <person name="Won Y.J."/>
        </authorList>
    </citation>
    <scope>NUCLEOTIDE SEQUENCE [LARGE SCALE GENOMIC DNA]</scope>
    <source>
        <strain evidence="2">Wonlab-2016</strain>
    </source>
</reference>
<evidence type="ECO:0000313" key="2">
    <source>
        <dbReference type="EMBL" id="KAK7506816.1"/>
    </source>
</evidence>
<keyword evidence="3" id="KW-1185">Reference proteome</keyword>
<gene>
    <name evidence="2" type="ORF">BaRGS_00001667</name>
</gene>
<comment type="caution">
    <text evidence="2">The sequence shown here is derived from an EMBL/GenBank/DDBJ whole genome shotgun (WGS) entry which is preliminary data.</text>
</comment>
<dbReference type="Proteomes" id="UP001519460">
    <property type="component" value="Unassembled WGS sequence"/>
</dbReference>
<evidence type="ECO:0000313" key="3">
    <source>
        <dbReference type="Proteomes" id="UP001519460"/>
    </source>
</evidence>
<name>A0ABD0M4Z9_9CAEN</name>